<dbReference type="GO" id="GO:0006351">
    <property type="term" value="P:DNA-templated transcription"/>
    <property type="evidence" value="ECO:0007669"/>
    <property type="project" value="InterPro"/>
</dbReference>
<dbReference type="Proteomes" id="UP000799439">
    <property type="component" value="Unassembled WGS sequence"/>
</dbReference>
<feature type="domain" description="Zn(2)-C6 fungal-type" evidence="8">
    <location>
        <begin position="21"/>
        <end position="51"/>
    </location>
</feature>
<dbReference type="Gene3D" id="4.10.240.10">
    <property type="entry name" value="Zn(2)-C6 fungal-type DNA-binding domain"/>
    <property type="match status" value="1"/>
</dbReference>
<dbReference type="GO" id="GO:0005634">
    <property type="term" value="C:nucleus"/>
    <property type="evidence" value="ECO:0007669"/>
    <property type="project" value="TreeGrafter"/>
</dbReference>
<dbReference type="SMART" id="SM00906">
    <property type="entry name" value="Fungal_trans"/>
    <property type="match status" value="1"/>
</dbReference>
<reference evidence="9" key="1">
    <citation type="journal article" date="2020" name="Stud. Mycol.">
        <title>101 Dothideomycetes genomes: a test case for predicting lifestyles and emergence of pathogens.</title>
        <authorList>
            <person name="Haridas S."/>
            <person name="Albert R."/>
            <person name="Binder M."/>
            <person name="Bloem J."/>
            <person name="Labutti K."/>
            <person name="Salamov A."/>
            <person name="Andreopoulos B."/>
            <person name="Baker S."/>
            <person name="Barry K."/>
            <person name="Bills G."/>
            <person name="Bluhm B."/>
            <person name="Cannon C."/>
            <person name="Castanera R."/>
            <person name="Culley D."/>
            <person name="Daum C."/>
            <person name="Ezra D."/>
            <person name="Gonzalez J."/>
            <person name="Henrissat B."/>
            <person name="Kuo A."/>
            <person name="Liang C."/>
            <person name="Lipzen A."/>
            <person name="Lutzoni F."/>
            <person name="Magnuson J."/>
            <person name="Mondo S."/>
            <person name="Nolan M."/>
            <person name="Ohm R."/>
            <person name="Pangilinan J."/>
            <person name="Park H.-J."/>
            <person name="Ramirez L."/>
            <person name="Alfaro M."/>
            <person name="Sun H."/>
            <person name="Tritt A."/>
            <person name="Yoshinaga Y."/>
            <person name="Zwiers L.-H."/>
            <person name="Turgeon B."/>
            <person name="Goodwin S."/>
            <person name="Spatafora J."/>
            <person name="Crous P."/>
            <person name="Grigoriev I."/>
        </authorList>
    </citation>
    <scope>NUCLEOTIDE SEQUENCE</scope>
    <source>
        <strain evidence="9">CBS 260.36</strain>
    </source>
</reference>
<dbReference type="GO" id="GO:0000981">
    <property type="term" value="F:DNA-binding transcription factor activity, RNA polymerase II-specific"/>
    <property type="evidence" value="ECO:0007669"/>
    <property type="project" value="InterPro"/>
</dbReference>
<dbReference type="PROSITE" id="PS50048">
    <property type="entry name" value="ZN2_CY6_FUNGAL_2"/>
    <property type="match status" value="1"/>
</dbReference>
<dbReference type="GO" id="GO:0008270">
    <property type="term" value="F:zinc ion binding"/>
    <property type="evidence" value="ECO:0007669"/>
    <property type="project" value="InterPro"/>
</dbReference>
<keyword evidence="7" id="KW-1133">Transmembrane helix</keyword>
<keyword evidence="3" id="KW-0238">DNA-binding</keyword>
<protein>
    <recommendedName>
        <fullName evidence="8">Zn(2)-C6 fungal-type domain-containing protein</fullName>
    </recommendedName>
</protein>
<keyword evidence="7" id="KW-0472">Membrane</keyword>
<evidence type="ECO:0000256" key="3">
    <source>
        <dbReference type="ARBA" id="ARBA00023125"/>
    </source>
</evidence>
<dbReference type="SMART" id="SM00066">
    <property type="entry name" value="GAL4"/>
    <property type="match status" value="1"/>
</dbReference>
<sequence length="725" mass="80729">MSSESGPVPTPSAKRRRIALACSACRTRKSRCDGARPTCSNCTSQRLVCAYEATDHLTNDVVRKELVNGLEQRVKSLETLVQRHDQLLNEIGSAQDNSAVSSSLRDEQRRIPSSASALPSHDIQCEATGLEDVNTEGVVDGTAISFLDEQDSGYFGSSSNISFMRHISRNMPISGIVAATGQNQGRWENDIIHSSRRPHLNSDTILCTPDTASAYILPPPTQLESLLESYFQKTGVLFPFIHPTSFLQTYHDIRSNGFTRLRRTWLGLLNMVLAMAVSTDGTGKLSALERAAQSNIYYSRAVALCNTQILRGSNLEIVQYLLLMSQYLQGTQNSVQTWNIHGLAVKAAFSLGLHSEHANSRFPPIEQEVRKRTWFGCILLDRSLCLTFGRPSSIPEHFIQVSPPIPWTNINNATANRHDKDDISTVFLTAAIDLSKILHSIIARLYNHNLGYGLTLEEAELNLRVFQLEQEMSEWQAFQDSRLRIWSAVGMPDIAASKDRVAIRCRNVLTLRHLHLEILLHRPFMIKALDKQVNPASQRPLPASVAHMANASIRKCVHSARTIISIVGAALCRSDAENDILGAWWFSLFYVFNAALTVFGGILIKSVDNEDQTGPSLHERISQARGSLEEATRALRALDRENRTVQKCEEYLKALLQALEQYSDRFNDDGAFEGVEATQWPLVVESMNSNMAIFDPTENQESAYDALGFFNGDLELGQFFISGTS</sequence>
<feature type="transmembrane region" description="Helical" evidence="7">
    <location>
        <begin position="583"/>
        <end position="604"/>
    </location>
</feature>
<feature type="coiled-coil region" evidence="6">
    <location>
        <begin position="67"/>
        <end position="97"/>
    </location>
</feature>
<comment type="caution">
    <text evidence="9">The sequence shown here is derived from an EMBL/GenBank/DDBJ whole genome shotgun (WGS) entry which is preliminary data.</text>
</comment>
<keyword evidence="10" id="KW-1185">Reference proteome</keyword>
<dbReference type="PANTHER" id="PTHR47424">
    <property type="entry name" value="REGULATORY PROTEIN GAL4"/>
    <property type="match status" value="1"/>
</dbReference>
<evidence type="ECO:0000259" key="8">
    <source>
        <dbReference type="PROSITE" id="PS50048"/>
    </source>
</evidence>
<keyword evidence="4" id="KW-0804">Transcription</keyword>
<name>A0A9P4MM15_9PEZI</name>
<gene>
    <name evidence="9" type="ORF">K461DRAFT_101621</name>
</gene>
<evidence type="ECO:0000256" key="4">
    <source>
        <dbReference type="ARBA" id="ARBA00023163"/>
    </source>
</evidence>
<dbReference type="Pfam" id="PF04082">
    <property type="entry name" value="Fungal_trans"/>
    <property type="match status" value="1"/>
</dbReference>
<evidence type="ECO:0000313" key="9">
    <source>
        <dbReference type="EMBL" id="KAF2154754.1"/>
    </source>
</evidence>
<dbReference type="InterPro" id="IPR001138">
    <property type="entry name" value="Zn2Cys6_DnaBD"/>
</dbReference>
<keyword evidence="7" id="KW-0812">Transmembrane</keyword>
<evidence type="ECO:0000256" key="5">
    <source>
        <dbReference type="ARBA" id="ARBA00023242"/>
    </source>
</evidence>
<evidence type="ECO:0000256" key="2">
    <source>
        <dbReference type="ARBA" id="ARBA00023015"/>
    </source>
</evidence>
<keyword evidence="5" id="KW-0539">Nucleus</keyword>
<dbReference type="Pfam" id="PF00172">
    <property type="entry name" value="Zn_clus"/>
    <property type="match status" value="1"/>
</dbReference>
<dbReference type="InterPro" id="IPR051127">
    <property type="entry name" value="Fungal_SecMet_Regulators"/>
</dbReference>
<dbReference type="PROSITE" id="PS00463">
    <property type="entry name" value="ZN2_CY6_FUNGAL_1"/>
    <property type="match status" value="1"/>
</dbReference>
<dbReference type="SUPFAM" id="SSF57701">
    <property type="entry name" value="Zn2/Cys6 DNA-binding domain"/>
    <property type="match status" value="1"/>
</dbReference>
<dbReference type="OrthoDB" id="10260017at2759"/>
<accession>A0A9P4MM15</accession>
<evidence type="ECO:0000313" key="10">
    <source>
        <dbReference type="Proteomes" id="UP000799439"/>
    </source>
</evidence>
<evidence type="ECO:0000256" key="1">
    <source>
        <dbReference type="ARBA" id="ARBA00022723"/>
    </source>
</evidence>
<dbReference type="InterPro" id="IPR007219">
    <property type="entry name" value="XnlR_reg_dom"/>
</dbReference>
<keyword evidence="2" id="KW-0805">Transcription regulation</keyword>
<dbReference type="PANTHER" id="PTHR47424:SF3">
    <property type="entry name" value="REGULATORY PROTEIN GAL4"/>
    <property type="match status" value="1"/>
</dbReference>
<dbReference type="InterPro" id="IPR036864">
    <property type="entry name" value="Zn2-C6_fun-type_DNA-bd_sf"/>
</dbReference>
<dbReference type="GO" id="GO:0000978">
    <property type="term" value="F:RNA polymerase II cis-regulatory region sequence-specific DNA binding"/>
    <property type="evidence" value="ECO:0007669"/>
    <property type="project" value="TreeGrafter"/>
</dbReference>
<keyword evidence="6" id="KW-0175">Coiled coil</keyword>
<dbReference type="CDD" id="cd00067">
    <property type="entry name" value="GAL4"/>
    <property type="match status" value="1"/>
</dbReference>
<dbReference type="GO" id="GO:0000435">
    <property type="term" value="P:positive regulation of transcription from RNA polymerase II promoter by galactose"/>
    <property type="evidence" value="ECO:0007669"/>
    <property type="project" value="TreeGrafter"/>
</dbReference>
<proteinExistence type="predicted"/>
<organism evidence="9 10">
    <name type="scientific">Myriangium duriaei CBS 260.36</name>
    <dbReference type="NCBI Taxonomy" id="1168546"/>
    <lineage>
        <taxon>Eukaryota</taxon>
        <taxon>Fungi</taxon>
        <taxon>Dikarya</taxon>
        <taxon>Ascomycota</taxon>
        <taxon>Pezizomycotina</taxon>
        <taxon>Dothideomycetes</taxon>
        <taxon>Dothideomycetidae</taxon>
        <taxon>Myriangiales</taxon>
        <taxon>Myriangiaceae</taxon>
        <taxon>Myriangium</taxon>
    </lineage>
</organism>
<feature type="coiled-coil region" evidence="6">
    <location>
        <begin position="621"/>
        <end position="665"/>
    </location>
</feature>
<dbReference type="AlphaFoldDB" id="A0A9P4MM15"/>
<evidence type="ECO:0000256" key="7">
    <source>
        <dbReference type="SAM" id="Phobius"/>
    </source>
</evidence>
<evidence type="ECO:0000256" key="6">
    <source>
        <dbReference type="SAM" id="Coils"/>
    </source>
</evidence>
<dbReference type="CDD" id="cd12148">
    <property type="entry name" value="fungal_TF_MHR"/>
    <property type="match status" value="1"/>
</dbReference>
<dbReference type="EMBL" id="ML996083">
    <property type="protein sequence ID" value="KAF2154754.1"/>
    <property type="molecule type" value="Genomic_DNA"/>
</dbReference>
<keyword evidence="1" id="KW-0479">Metal-binding</keyword>